<comment type="caution">
    <text evidence="2">The sequence shown here is derived from an EMBL/GenBank/DDBJ whole genome shotgun (WGS) entry which is preliminary data.</text>
</comment>
<feature type="compositionally biased region" description="Low complexity" evidence="1">
    <location>
        <begin position="34"/>
        <end position="44"/>
    </location>
</feature>
<protein>
    <recommendedName>
        <fullName evidence="4">RRM domain-containing protein</fullName>
    </recommendedName>
</protein>
<dbReference type="Gene3D" id="3.30.70.330">
    <property type="match status" value="2"/>
</dbReference>
<dbReference type="EMBL" id="CAUYUJ010014156">
    <property type="protein sequence ID" value="CAK0837463.1"/>
    <property type="molecule type" value="Genomic_DNA"/>
</dbReference>
<evidence type="ECO:0000256" key="1">
    <source>
        <dbReference type="SAM" id="MobiDB-lite"/>
    </source>
</evidence>
<name>A0ABN9SY33_9DINO</name>
<keyword evidence="3" id="KW-1185">Reference proteome</keyword>
<sequence>MAAYYYQDAAAAAHYGPCPIGVPPWVPSYVAGGAPAATAAAQPPSREVPPHGREGDKKSPEEMANDLLSKLDEQSMWKLAKELLDLGLVRVAKMEAVGMDAEGSEGEDGRVGAAGQSPPPRYFTGPPPPGSAAAAAPPLLAMPPPPDEWGSVPQECQLQMLHAMQEHASYASRVLGGPVPPMAAAPWDLVPPMQGMPLPPPAAMPAWPADHAPSLRQPRAQIQLAKQLPPQAKEAGRRSQQRVEVDDEDHEGAQEGQGPLVDEATATTMILRNLPPTFTQQGTQEWLDEKGYKGKYDFALFFPARKTSRLSIFPYAFVNFLTLELAQEFKGQFHLSRFSGEPCSEVVEDNGKQAPPLSVVAARRQGFSENYVRFSHLLDDTRSTQCRPFFADESIKCLSKDELEAAQKQAQQVAAENLASEAPCTTFIVRNLPLALSDQDAAREWLDSKGFKGEYDFFIWFPEKKQRKAAFAADAAEQPQGMGYFFVNFKDAAAGQKCKDDLDGQQFDDSGERLNVVAARKQGLDELLRHFGNLGEGGRVAPWVATDRADRSSAQASCQ</sequence>
<feature type="region of interest" description="Disordered" evidence="1">
    <location>
        <begin position="227"/>
        <end position="257"/>
    </location>
</feature>
<gene>
    <name evidence="2" type="ORF">PCOR1329_LOCUS33655</name>
</gene>
<feature type="region of interest" description="Disordered" evidence="1">
    <location>
        <begin position="34"/>
        <end position="61"/>
    </location>
</feature>
<evidence type="ECO:0000313" key="3">
    <source>
        <dbReference type="Proteomes" id="UP001189429"/>
    </source>
</evidence>
<reference evidence="2" key="1">
    <citation type="submission" date="2023-10" db="EMBL/GenBank/DDBJ databases">
        <authorList>
            <person name="Chen Y."/>
            <person name="Shah S."/>
            <person name="Dougan E. K."/>
            <person name="Thang M."/>
            <person name="Chan C."/>
        </authorList>
    </citation>
    <scope>NUCLEOTIDE SEQUENCE [LARGE SCALE GENOMIC DNA]</scope>
</reference>
<feature type="compositionally biased region" description="Basic and acidic residues" evidence="1">
    <location>
        <begin position="48"/>
        <end position="61"/>
    </location>
</feature>
<dbReference type="InterPro" id="IPR012677">
    <property type="entry name" value="Nucleotide-bd_a/b_plait_sf"/>
</dbReference>
<dbReference type="Proteomes" id="UP001189429">
    <property type="component" value="Unassembled WGS sequence"/>
</dbReference>
<proteinExistence type="predicted"/>
<dbReference type="SUPFAM" id="SSF54928">
    <property type="entry name" value="RNA-binding domain, RBD"/>
    <property type="match status" value="2"/>
</dbReference>
<evidence type="ECO:0008006" key="4">
    <source>
        <dbReference type="Google" id="ProtNLM"/>
    </source>
</evidence>
<organism evidence="2 3">
    <name type="scientific">Prorocentrum cordatum</name>
    <dbReference type="NCBI Taxonomy" id="2364126"/>
    <lineage>
        <taxon>Eukaryota</taxon>
        <taxon>Sar</taxon>
        <taxon>Alveolata</taxon>
        <taxon>Dinophyceae</taxon>
        <taxon>Prorocentrales</taxon>
        <taxon>Prorocentraceae</taxon>
        <taxon>Prorocentrum</taxon>
    </lineage>
</organism>
<feature type="compositionally biased region" description="Basic and acidic residues" evidence="1">
    <location>
        <begin position="234"/>
        <end position="244"/>
    </location>
</feature>
<accession>A0ABN9SY33</accession>
<dbReference type="InterPro" id="IPR035979">
    <property type="entry name" value="RBD_domain_sf"/>
</dbReference>
<evidence type="ECO:0000313" key="2">
    <source>
        <dbReference type="EMBL" id="CAK0837463.1"/>
    </source>
</evidence>